<protein>
    <submittedName>
        <fullName evidence="3">Membrane-associated protein, putative</fullName>
    </submittedName>
</protein>
<dbReference type="VEuPathDB" id="TriTrypDB:BSAL_58065"/>
<feature type="transmembrane region" description="Helical" evidence="1">
    <location>
        <begin position="456"/>
        <end position="483"/>
    </location>
</feature>
<gene>
    <name evidence="3" type="ORF">BSAL_58065</name>
</gene>
<keyword evidence="4" id="KW-1185">Reference proteome</keyword>
<feature type="transmembrane region" description="Helical" evidence="1">
    <location>
        <begin position="533"/>
        <end position="554"/>
    </location>
</feature>
<reference evidence="4" key="1">
    <citation type="submission" date="2015-09" db="EMBL/GenBank/DDBJ databases">
        <authorList>
            <consortium name="Pathogen Informatics"/>
        </authorList>
    </citation>
    <scope>NUCLEOTIDE SEQUENCE [LARGE SCALE GENOMIC DNA]</scope>
    <source>
        <strain evidence="4">Lake Konstanz</strain>
    </source>
</reference>
<evidence type="ECO:0000313" key="4">
    <source>
        <dbReference type="Proteomes" id="UP000051952"/>
    </source>
</evidence>
<feature type="transmembrane region" description="Helical" evidence="1">
    <location>
        <begin position="416"/>
        <end position="444"/>
    </location>
</feature>
<proteinExistence type="predicted"/>
<feature type="transmembrane region" description="Helical" evidence="1">
    <location>
        <begin position="297"/>
        <end position="318"/>
    </location>
</feature>
<keyword evidence="2" id="KW-0732">Signal</keyword>
<feature type="transmembrane region" description="Helical" evidence="1">
    <location>
        <begin position="566"/>
        <end position="587"/>
    </location>
</feature>
<evidence type="ECO:0000256" key="1">
    <source>
        <dbReference type="SAM" id="Phobius"/>
    </source>
</evidence>
<name>A0A0S4IP89_BODSA</name>
<dbReference type="Proteomes" id="UP000051952">
    <property type="component" value="Unassembled WGS sequence"/>
</dbReference>
<feature type="transmembrane region" description="Helical" evidence="1">
    <location>
        <begin position="599"/>
        <end position="621"/>
    </location>
</feature>
<feature type="transmembrane region" description="Helical" evidence="1">
    <location>
        <begin position="503"/>
        <end position="521"/>
    </location>
</feature>
<feature type="transmembrane region" description="Helical" evidence="1">
    <location>
        <begin position="375"/>
        <end position="396"/>
    </location>
</feature>
<evidence type="ECO:0000313" key="3">
    <source>
        <dbReference type="EMBL" id="CUE99733.1"/>
    </source>
</evidence>
<keyword evidence="1" id="KW-0472">Membrane</keyword>
<feature type="signal peptide" evidence="2">
    <location>
        <begin position="1"/>
        <end position="24"/>
    </location>
</feature>
<accession>A0A0S4IP89</accession>
<organism evidence="3 4">
    <name type="scientific">Bodo saltans</name>
    <name type="common">Flagellated protozoan</name>
    <dbReference type="NCBI Taxonomy" id="75058"/>
    <lineage>
        <taxon>Eukaryota</taxon>
        <taxon>Discoba</taxon>
        <taxon>Euglenozoa</taxon>
        <taxon>Kinetoplastea</taxon>
        <taxon>Metakinetoplastina</taxon>
        <taxon>Eubodonida</taxon>
        <taxon>Bodonidae</taxon>
        <taxon>Bodo</taxon>
    </lineage>
</organism>
<sequence length="842" mass="88531">MLTMHLYLLHAVVFISILFASASSQTAASRPSFSLSQTLHNDGDANDNDNTSQALCIAAAASSPPMPLQVTLSSALVGTLPLSPVSPAVLASFINSQSSSTTSASEPTSTLTAPTTASLVTSALSRRDVADPGTIIALNLSVSSDDIATNTIASSWSVVHITTTTTTADAAFFSAILSPTTSSLSLQWDDVVTTNSGSTDSSDRPLSKWHKTMLHLPSNSEGDFIIGWWVKRDISAIVDRTLILSITFGCRTPSQQNVESNTEDGVPQLIVNIGIPLQGEQRVLLDVVRTATRAAQVVAMVVAAVSLSTTPTAVASVLGRVLSTRSMTSCDSGALSSTTGGGMIDLGLTYLCGEDTTSRSNEYSIEVVEQARSAVISNIVICAVLVVLVKAFFVISTQCCLHRSTPAAAETNLSMGIIPLTLLTAISATLPSTAAACTTLLIYLVRGGAASSSGCLAVDVTLFVLGALSILVPIITVVVPSTWSSSLCEEGVTVLQTIRVHQFAWYVAFDLLIQTVISVLVATSGVHHVADSLCMSITGVVVALLLLQCVMVVMVKPFHLSLNNPFVVVCFVFVLISAAAQLAFVILTATSSSISSSPIWMIQLSAACQLFVVALCALKLLSVDFVQLMRRIVGSAGKTTPLVGSPHLTADLLEASDPQQQRHKTFRSTDTLASFADDLQNNASANNNESYSIVKWNSMLLSVNSEQGNNNGDDDNDAHLLGYSAAAPASMLQQVPAVVAACRTTSTSVKQRKDHHYSPSGVTTYDNSELFQHAFKGDAVRQLESAFWDAGGVGLSAERSSSTSSSVEDEGLADSAASFVLTSPRSTRMPIQPAVIFTNFSL</sequence>
<keyword evidence="1" id="KW-0812">Transmembrane</keyword>
<dbReference type="AlphaFoldDB" id="A0A0S4IP89"/>
<keyword evidence="1" id="KW-1133">Transmembrane helix</keyword>
<feature type="chain" id="PRO_5006621422" evidence="2">
    <location>
        <begin position="25"/>
        <end position="842"/>
    </location>
</feature>
<evidence type="ECO:0000256" key="2">
    <source>
        <dbReference type="SAM" id="SignalP"/>
    </source>
</evidence>
<dbReference type="EMBL" id="CYKH01000223">
    <property type="protein sequence ID" value="CUE99733.1"/>
    <property type="molecule type" value="Genomic_DNA"/>
</dbReference>